<dbReference type="AlphaFoldDB" id="A0A2M7BWR0"/>
<dbReference type="Proteomes" id="UP000230673">
    <property type="component" value="Unassembled WGS sequence"/>
</dbReference>
<comment type="caution">
    <text evidence="1">The sequence shown here is derived from an EMBL/GenBank/DDBJ whole genome shotgun (WGS) entry which is preliminary data.</text>
</comment>
<sequence length="90" mass="10392">MPKVDPKSFGKFLRIDGKPGWREILPTKQRYVEADKTDVRLRRVKVFGAGGKLEHTYLMDEMGAHFKDMPIIKNDLSYLESLKPSSPEQK</sequence>
<dbReference type="EMBL" id="PEUY01000033">
    <property type="protein sequence ID" value="PIV11023.1"/>
    <property type="molecule type" value="Genomic_DNA"/>
</dbReference>
<evidence type="ECO:0000313" key="2">
    <source>
        <dbReference type="Proteomes" id="UP000230673"/>
    </source>
</evidence>
<evidence type="ECO:0000313" key="1">
    <source>
        <dbReference type="EMBL" id="PIV11023.1"/>
    </source>
</evidence>
<reference evidence="2" key="1">
    <citation type="submission" date="2017-09" db="EMBL/GenBank/DDBJ databases">
        <title>Depth-based differentiation of microbial function through sediment-hosted aquifers and enrichment of novel symbionts in the deep terrestrial subsurface.</title>
        <authorList>
            <person name="Probst A.J."/>
            <person name="Ladd B."/>
            <person name="Jarett J.K."/>
            <person name="Geller-Mcgrath D.E."/>
            <person name="Sieber C.M.K."/>
            <person name="Emerson J.B."/>
            <person name="Anantharaman K."/>
            <person name="Thomas B.C."/>
            <person name="Malmstrom R."/>
            <person name="Stieglmeier M."/>
            <person name="Klingl A."/>
            <person name="Woyke T."/>
            <person name="Ryan C.M."/>
            <person name="Banfield J.F."/>
        </authorList>
    </citation>
    <scope>NUCLEOTIDE SEQUENCE [LARGE SCALE GENOMIC DNA]</scope>
</reference>
<protein>
    <submittedName>
        <fullName evidence="1">Uncharacterized protein</fullName>
    </submittedName>
</protein>
<organism evidence="1 2">
    <name type="scientific">Candidatus Roizmanbacteria bacterium CG03_land_8_20_14_0_80_35_26</name>
    <dbReference type="NCBI Taxonomy" id="1974845"/>
    <lineage>
        <taxon>Bacteria</taxon>
        <taxon>Candidatus Roizmaniibacteriota</taxon>
    </lineage>
</organism>
<accession>A0A2M7BWR0</accession>
<gene>
    <name evidence="1" type="ORF">COS50_02405</name>
</gene>
<name>A0A2M7BWR0_9BACT</name>
<proteinExistence type="predicted"/>